<dbReference type="Gene3D" id="3.40.50.300">
    <property type="entry name" value="P-loop containing nucleotide triphosphate hydrolases"/>
    <property type="match status" value="1"/>
</dbReference>
<protein>
    <submittedName>
        <fullName evidence="6">Cu-processing system ATP-binding protein</fullName>
    </submittedName>
</protein>
<keyword evidence="4 6" id="KW-0067">ATP-binding</keyword>
<dbReference type="InterPro" id="IPR027417">
    <property type="entry name" value="P-loop_NTPase"/>
</dbReference>
<comment type="similarity">
    <text evidence="1">Belongs to the ABC transporter superfamily.</text>
</comment>
<evidence type="ECO:0000256" key="4">
    <source>
        <dbReference type="ARBA" id="ARBA00022840"/>
    </source>
</evidence>
<dbReference type="InterPro" id="IPR003593">
    <property type="entry name" value="AAA+_ATPase"/>
</dbReference>
<proteinExistence type="inferred from homology"/>
<name>A0A1G9YNC1_9EURY</name>
<evidence type="ECO:0000313" key="6">
    <source>
        <dbReference type="EMBL" id="SDN10552.1"/>
    </source>
</evidence>
<dbReference type="STRING" id="660521.SAMN04487949_3385"/>
<dbReference type="EMBL" id="FNHL01000005">
    <property type="protein sequence ID" value="SDN10552.1"/>
    <property type="molecule type" value="Genomic_DNA"/>
</dbReference>
<dbReference type="CDD" id="cd03230">
    <property type="entry name" value="ABC_DR_subfamily_A"/>
    <property type="match status" value="1"/>
</dbReference>
<reference evidence="7" key="1">
    <citation type="submission" date="2016-10" db="EMBL/GenBank/DDBJ databases">
        <authorList>
            <person name="Varghese N."/>
            <person name="Submissions S."/>
        </authorList>
    </citation>
    <scope>NUCLEOTIDE SEQUENCE [LARGE SCALE GENOMIC DNA]</scope>
    <source>
        <strain evidence="7">CGMCC 1.10119</strain>
    </source>
</reference>
<dbReference type="InterPro" id="IPR003439">
    <property type="entry name" value="ABC_transporter-like_ATP-bd"/>
</dbReference>
<keyword evidence="3" id="KW-0547">Nucleotide-binding</keyword>
<dbReference type="OrthoDB" id="87732at2157"/>
<sequence>MHTIEVEHVHKSYGPVTALDGVSLSVERGETFGLVGTNGAGKTTLFRLLVGHETPDEGAIEVAGHAPSDGVAVREHVGFVPEDAGFEPALTGREVLGYYARLRDVPADDREHRIRRVLSTVGLADAADRTVDGYSNGMSRRLALATTLLTQPDVLLLDEPTAGLDPEGVADFHDLVRRVGEADVTVVLTSHDLREVETLCDRVAVLDGGRAVAEGPVSELRARVGDRVTLTARVADSDHARAALADHAEVSVERAGDPLVVDCPQGEAGDVLDAVRAATAVDRFEVRQPGLTAAFRESVDDGRRAAAGGETP</sequence>
<evidence type="ECO:0000256" key="1">
    <source>
        <dbReference type="ARBA" id="ARBA00005417"/>
    </source>
</evidence>
<dbReference type="SUPFAM" id="SSF52540">
    <property type="entry name" value="P-loop containing nucleoside triphosphate hydrolases"/>
    <property type="match status" value="1"/>
</dbReference>
<dbReference type="SMART" id="SM00382">
    <property type="entry name" value="AAA"/>
    <property type="match status" value="1"/>
</dbReference>
<dbReference type="Pfam" id="PF00005">
    <property type="entry name" value="ABC_tran"/>
    <property type="match status" value="1"/>
</dbReference>
<dbReference type="RefSeq" id="WP_089699365.1">
    <property type="nucleotide sequence ID" value="NZ_FNHL01000005.1"/>
</dbReference>
<organism evidence="6 7">
    <name type="scientific">Halogranum gelatinilyticum</name>
    <dbReference type="NCBI Taxonomy" id="660521"/>
    <lineage>
        <taxon>Archaea</taxon>
        <taxon>Methanobacteriati</taxon>
        <taxon>Methanobacteriota</taxon>
        <taxon>Stenosarchaea group</taxon>
        <taxon>Halobacteria</taxon>
        <taxon>Halobacteriales</taxon>
        <taxon>Haloferacaceae</taxon>
    </lineage>
</organism>
<evidence type="ECO:0000259" key="5">
    <source>
        <dbReference type="PROSITE" id="PS50893"/>
    </source>
</evidence>
<dbReference type="AlphaFoldDB" id="A0A1G9YNC1"/>
<dbReference type="GO" id="GO:0005524">
    <property type="term" value="F:ATP binding"/>
    <property type="evidence" value="ECO:0007669"/>
    <property type="project" value="UniProtKB-KW"/>
</dbReference>
<dbReference type="GO" id="GO:0016887">
    <property type="term" value="F:ATP hydrolysis activity"/>
    <property type="evidence" value="ECO:0007669"/>
    <property type="project" value="InterPro"/>
</dbReference>
<dbReference type="PANTHER" id="PTHR43335">
    <property type="entry name" value="ABC TRANSPORTER, ATP-BINDING PROTEIN"/>
    <property type="match status" value="1"/>
</dbReference>
<feature type="domain" description="ABC transporter" evidence="5">
    <location>
        <begin position="4"/>
        <end position="233"/>
    </location>
</feature>
<keyword evidence="7" id="KW-1185">Reference proteome</keyword>
<gene>
    <name evidence="6" type="ORF">SAMN04487949_3385</name>
</gene>
<dbReference type="PANTHER" id="PTHR43335:SF11">
    <property type="entry name" value="ABC TRANSPORTER RELATED"/>
    <property type="match status" value="1"/>
</dbReference>
<keyword evidence="2" id="KW-0813">Transport</keyword>
<evidence type="ECO:0000313" key="7">
    <source>
        <dbReference type="Proteomes" id="UP000199451"/>
    </source>
</evidence>
<accession>A0A1G9YNC1</accession>
<evidence type="ECO:0000256" key="2">
    <source>
        <dbReference type="ARBA" id="ARBA00022448"/>
    </source>
</evidence>
<evidence type="ECO:0000256" key="3">
    <source>
        <dbReference type="ARBA" id="ARBA00022741"/>
    </source>
</evidence>
<dbReference type="Proteomes" id="UP000199451">
    <property type="component" value="Unassembled WGS sequence"/>
</dbReference>
<dbReference type="PROSITE" id="PS50893">
    <property type="entry name" value="ABC_TRANSPORTER_2"/>
    <property type="match status" value="1"/>
</dbReference>